<evidence type="ECO:0000313" key="5">
    <source>
        <dbReference type="Proteomes" id="UP000233467"/>
    </source>
</evidence>
<dbReference type="Pfam" id="PF02369">
    <property type="entry name" value="Big_1"/>
    <property type="match status" value="1"/>
</dbReference>
<gene>
    <name evidence="4" type="ORF">CJP16_21720</name>
</gene>
<evidence type="ECO:0000259" key="3">
    <source>
        <dbReference type="Pfam" id="PF05689"/>
    </source>
</evidence>
<proteinExistence type="inferred from homology"/>
<evidence type="ECO:0000256" key="1">
    <source>
        <dbReference type="ARBA" id="ARBA00010116"/>
    </source>
</evidence>
<organism evidence="4 5">
    <name type="scientific">Aeromonas sobria</name>
    <dbReference type="NCBI Taxonomy" id="646"/>
    <lineage>
        <taxon>Bacteria</taxon>
        <taxon>Pseudomonadati</taxon>
        <taxon>Pseudomonadota</taxon>
        <taxon>Gammaproteobacteria</taxon>
        <taxon>Aeromonadales</taxon>
        <taxon>Aeromonadaceae</taxon>
        <taxon>Aeromonas</taxon>
    </lineage>
</organism>
<dbReference type="InterPro" id="IPR003344">
    <property type="entry name" value="Big_1_dom"/>
</dbReference>
<dbReference type="SUPFAM" id="SSF49373">
    <property type="entry name" value="Invasin/intimin cell-adhesion fragments"/>
    <property type="match status" value="1"/>
</dbReference>
<accession>A0A2N3IN38</accession>
<protein>
    <recommendedName>
        <fullName evidence="6">Big-1 domain-containing protein</fullName>
    </recommendedName>
</protein>
<reference evidence="4 5" key="1">
    <citation type="journal article" date="2017" name="Front. Microbiol.">
        <title>Strong Genomic and Phenotypic Heterogeneity in the Aeromonas sobria Species Complex.</title>
        <authorList>
            <person name="Gauthier J."/>
            <person name="Vincent A.T."/>
            <person name="Charette S.J."/>
            <person name="Derome N."/>
        </authorList>
    </citation>
    <scope>NUCLEOTIDE SEQUENCE [LARGE SCALE GENOMIC DNA]</scope>
    <source>
        <strain evidence="4 5">TM18</strain>
    </source>
</reference>
<comment type="caution">
    <text evidence="4">The sequence shown here is derived from an EMBL/GenBank/DDBJ whole genome shotgun (WGS) entry which is preliminary data.</text>
</comment>
<evidence type="ECO:0008006" key="6">
    <source>
        <dbReference type="Google" id="ProtNLM"/>
    </source>
</evidence>
<feature type="domain" description="Big-1" evidence="2">
    <location>
        <begin position="623"/>
        <end position="709"/>
    </location>
</feature>
<name>A0A2N3IN38_AERSO</name>
<feature type="domain" description="InvasinE Adhesion" evidence="3">
    <location>
        <begin position="747"/>
        <end position="863"/>
    </location>
</feature>
<keyword evidence="5" id="KW-1185">Reference proteome</keyword>
<dbReference type="Gene3D" id="2.60.40.10">
    <property type="entry name" value="Immunoglobulins"/>
    <property type="match status" value="1"/>
</dbReference>
<dbReference type="Proteomes" id="UP000233467">
    <property type="component" value="Unassembled WGS sequence"/>
</dbReference>
<dbReference type="InterPro" id="IPR013783">
    <property type="entry name" value="Ig-like_fold"/>
</dbReference>
<dbReference type="AlphaFoldDB" id="A0A2N3IN38"/>
<dbReference type="EMBL" id="NQMM01000063">
    <property type="protein sequence ID" value="PKQ72243.1"/>
    <property type="molecule type" value="Genomic_DNA"/>
</dbReference>
<dbReference type="InterPro" id="IPR008964">
    <property type="entry name" value="Invasin/intimin_cell_adhesion"/>
</dbReference>
<comment type="similarity">
    <text evidence="1">Belongs to the intimin/invasin family.</text>
</comment>
<evidence type="ECO:0000259" key="2">
    <source>
        <dbReference type="Pfam" id="PF02369"/>
    </source>
</evidence>
<sequence length="864" mass="90544">MTRRRSNPSMHERINELTSQKEQTFMLERKVEPGRERQRRQVRGGNHGNQISEWLRIARVSAVTALLLGGLVGCGGSDDGNSGGPTPPPSSELSAVDGFSVVRPGVATRVDLSTYVRGTGATLASISSEQTQCSATNVSGLTVDITSESGLCEFSYTVSGQGADASAMLNTLASTLASPVLPPLSETMTLAEPNKAFDLQALLGTAWPAGYSLDPASLQVQGGSAQGTATGSGNVVTYTPPSPTEPVWNRILYVLTDPSRPGEDVMGTLYVTVSDSVNQPPVIGLPKYDYNAQGGAPILTMQTVTLDLSTLPNLNITEPDGGEWQLVEVQSYSASVAPVDPNSVTNKRFTFQAATPGNHVVSYIVGDHEAGFAMGLINIRVGVDEQPKTWNNITIGEKTFIATPLHSEVVNRGVVAEAVYDDVVANYVAGVTGLAARSYCSNSNHWATLEELELLRTTPAADIERAKYPVERTYVTYDASGQSLTYALSTGVTAPYDPATSPTQYVICATESVMSYTSSVTAYGTDTGLSDSTWWSLGVLVSEGGANNLTVTASTNIGSTPLTDANVQLNPPGCPLGSCKVELKGDVTTYGNVTVQVANAFTPTKTINIGPLTLLQSAKVSAASVDDNNSLADGSSANTVVVSVVDATGSPLPDTAVKLQYSAPADVNVSPASCADAATCTPVTTDSSGNITLSLTTTTAGSHAVNLASNALVGGVLGNAVTATSTFEPVLPDFDAGCDLGLVFVPSNGLTYTCPVTKEEADASMISYSGVYSENGFEYVRHVWGSADAYCTGMRGGYRLPTRDELVALYNAHGNMELYAGWPTGTSYWSSTEGSSGKHVYVRLHDGTFFSADDNNSTLVSCVR</sequence>
<dbReference type="Pfam" id="PF05689">
    <property type="entry name" value="InvE_AD"/>
    <property type="match status" value="1"/>
</dbReference>
<evidence type="ECO:0000313" key="4">
    <source>
        <dbReference type="EMBL" id="PKQ72243.1"/>
    </source>
</evidence>
<dbReference type="InterPro" id="IPR008541">
    <property type="entry name" value="InvE_AD"/>
</dbReference>